<evidence type="ECO:0000313" key="2">
    <source>
        <dbReference type="Proteomes" id="UP000823775"/>
    </source>
</evidence>
<keyword evidence="2" id="KW-1185">Reference proteome</keyword>
<name>A0ABS8W5X8_DATST</name>
<gene>
    <name evidence="1" type="ORF">HAX54_043722</name>
</gene>
<sequence length="106" mass="12146">MTRYSKTDWIYGYASAGTQSRMRAKPRYRTITRTRTRWGAGDQPDFTLKTYRGRKQASISSKTKKSKKVPRGYVLRESPISIVSRLTRGTIGNIGDLLRDKPWGSD</sequence>
<dbReference type="Proteomes" id="UP000823775">
    <property type="component" value="Unassembled WGS sequence"/>
</dbReference>
<accession>A0ABS8W5X8</accession>
<organism evidence="1 2">
    <name type="scientific">Datura stramonium</name>
    <name type="common">Jimsonweed</name>
    <name type="synonym">Common thornapple</name>
    <dbReference type="NCBI Taxonomy" id="4076"/>
    <lineage>
        <taxon>Eukaryota</taxon>
        <taxon>Viridiplantae</taxon>
        <taxon>Streptophyta</taxon>
        <taxon>Embryophyta</taxon>
        <taxon>Tracheophyta</taxon>
        <taxon>Spermatophyta</taxon>
        <taxon>Magnoliopsida</taxon>
        <taxon>eudicotyledons</taxon>
        <taxon>Gunneridae</taxon>
        <taxon>Pentapetalae</taxon>
        <taxon>asterids</taxon>
        <taxon>lamiids</taxon>
        <taxon>Solanales</taxon>
        <taxon>Solanaceae</taxon>
        <taxon>Solanoideae</taxon>
        <taxon>Datureae</taxon>
        <taxon>Datura</taxon>
    </lineage>
</organism>
<comment type="caution">
    <text evidence="1">The sequence shown here is derived from an EMBL/GenBank/DDBJ whole genome shotgun (WGS) entry which is preliminary data.</text>
</comment>
<dbReference type="EMBL" id="JACEIK010006575">
    <property type="protein sequence ID" value="MCE2055908.1"/>
    <property type="molecule type" value="Genomic_DNA"/>
</dbReference>
<proteinExistence type="predicted"/>
<evidence type="ECO:0000313" key="1">
    <source>
        <dbReference type="EMBL" id="MCE2055908.1"/>
    </source>
</evidence>
<reference evidence="1 2" key="1">
    <citation type="journal article" date="2021" name="BMC Genomics">
        <title>Datura genome reveals duplications of psychoactive alkaloid biosynthetic genes and high mutation rate following tissue culture.</title>
        <authorList>
            <person name="Rajewski A."/>
            <person name="Carter-House D."/>
            <person name="Stajich J."/>
            <person name="Litt A."/>
        </authorList>
    </citation>
    <scope>NUCLEOTIDE SEQUENCE [LARGE SCALE GENOMIC DNA]</scope>
    <source>
        <strain evidence="1">AR-01</strain>
    </source>
</reference>
<protein>
    <submittedName>
        <fullName evidence="1">Uncharacterized protein</fullName>
    </submittedName>
</protein>